<comment type="caution">
    <text evidence="2">The sequence shown here is derived from an EMBL/GenBank/DDBJ whole genome shotgun (WGS) entry which is preliminary data.</text>
</comment>
<keyword evidence="3" id="KW-1185">Reference proteome</keyword>
<name>A0ABP9DE22_9BACT</name>
<keyword evidence="1" id="KW-0472">Membrane</keyword>
<reference evidence="3" key="1">
    <citation type="journal article" date="2019" name="Int. J. Syst. Evol. Microbiol.">
        <title>The Global Catalogue of Microorganisms (GCM) 10K type strain sequencing project: providing services to taxonomists for standard genome sequencing and annotation.</title>
        <authorList>
            <consortium name="The Broad Institute Genomics Platform"/>
            <consortium name="The Broad Institute Genome Sequencing Center for Infectious Disease"/>
            <person name="Wu L."/>
            <person name="Ma J."/>
        </authorList>
    </citation>
    <scope>NUCLEOTIDE SEQUENCE [LARGE SCALE GENOMIC DNA]</scope>
    <source>
        <strain evidence="3">JCM 18326</strain>
    </source>
</reference>
<evidence type="ECO:0000256" key="1">
    <source>
        <dbReference type="SAM" id="Phobius"/>
    </source>
</evidence>
<keyword evidence="1" id="KW-1133">Transmembrane helix</keyword>
<accession>A0ABP9DE22</accession>
<feature type="transmembrane region" description="Helical" evidence="1">
    <location>
        <begin position="311"/>
        <end position="331"/>
    </location>
</feature>
<sequence length="433" mass="50458">MKKLIHKLQEKKWLLWGITSFHAVFLIVAVLFYNRLPFALGDEVTLIEMTSIMKNTLFKVEEKPPKERFLFINCAWEKDLIPKLDEYGWEIGKIDITDRNSLGKFVQKINRTNAHELLLMDIQFYMPTANDSVLAAELPKLKKGLVSYHKGADNKPRYPIFKGIPLGLSDMESQLRSNQDDLVLKYHLIQGDSLKTTPLRMYEEIHQDTLEHGLFFNSLGGYPILNAYIIEHPIRKNDLFNKVDSLRYPYMHLSEVINISDKRFAKIVKDKVIVLGDFENLDIHRTIYGKQPGPLILVNAFLALENGDNRITYAFLLFMFIGFAFASYKAIVYKDPVTTFLERKLSTDHFLLELTRDTLFYLVFFGIMSLVSYFFFNMHLTILVLSFYLNGLEQLMIFLHGEEDENQEDKQEREGQIQSEIPVEVETVDRKDV</sequence>
<evidence type="ECO:0008006" key="4">
    <source>
        <dbReference type="Google" id="ProtNLM"/>
    </source>
</evidence>
<evidence type="ECO:0000313" key="2">
    <source>
        <dbReference type="EMBL" id="GAA4840076.1"/>
    </source>
</evidence>
<evidence type="ECO:0000313" key="3">
    <source>
        <dbReference type="Proteomes" id="UP001500298"/>
    </source>
</evidence>
<feature type="transmembrane region" description="Helical" evidence="1">
    <location>
        <begin position="359"/>
        <end position="389"/>
    </location>
</feature>
<keyword evidence="1" id="KW-0812">Transmembrane</keyword>
<proteinExistence type="predicted"/>
<dbReference type="Proteomes" id="UP001500298">
    <property type="component" value="Unassembled WGS sequence"/>
</dbReference>
<dbReference type="RefSeq" id="WP_345372569.1">
    <property type="nucleotide sequence ID" value="NZ_BAABJX010000039.1"/>
</dbReference>
<protein>
    <recommendedName>
        <fullName evidence="4">CHASE2 domain-containing protein</fullName>
    </recommendedName>
</protein>
<dbReference type="EMBL" id="BAABJX010000039">
    <property type="protein sequence ID" value="GAA4840076.1"/>
    <property type="molecule type" value="Genomic_DNA"/>
</dbReference>
<gene>
    <name evidence="2" type="ORF">GCM10023331_26550</name>
</gene>
<organism evidence="2 3">
    <name type="scientific">Algivirga pacifica</name>
    <dbReference type="NCBI Taxonomy" id="1162670"/>
    <lineage>
        <taxon>Bacteria</taxon>
        <taxon>Pseudomonadati</taxon>
        <taxon>Bacteroidota</taxon>
        <taxon>Cytophagia</taxon>
        <taxon>Cytophagales</taxon>
        <taxon>Flammeovirgaceae</taxon>
        <taxon>Algivirga</taxon>
    </lineage>
</organism>
<feature type="transmembrane region" description="Helical" evidence="1">
    <location>
        <begin position="13"/>
        <end position="33"/>
    </location>
</feature>